<evidence type="ECO:0000256" key="1">
    <source>
        <dbReference type="SAM" id="MobiDB-lite"/>
    </source>
</evidence>
<keyword evidence="3" id="KW-1185">Reference proteome</keyword>
<accession>A0A238KAX0</accession>
<dbReference type="RefSeq" id="WP_141194819.1">
    <property type="nucleotide sequence ID" value="NZ_FXYF01000004.1"/>
</dbReference>
<feature type="compositionally biased region" description="Polar residues" evidence="1">
    <location>
        <begin position="81"/>
        <end position="96"/>
    </location>
</feature>
<feature type="region of interest" description="Disordered" evidence="1">
    <location>
        <begin position="53"/>
        <end position="96"/>
    </location>
</feature>
<sequence length="96" mass="10457">MSDGPPEADIRARARWYLRAGHHARGLNETLEERLSRAAGDLHAFTGVRPSPKELRTFNGFPRSTAARGPGARVPVAQTKARLTTTAPQPRPSDTT</sequence>
<name>A0A238KAX0_9RHOB</name>
<dbReference type="AlphaFoldDB" id="A0A238KAX0"/>
<gene>
    <name evidence="2" type="ORF">MAA8898_01878</name>
</gene>
<dbReference type="OrthoDB" id="3218408at2"/>
<protein>
    <submittedName>
        <fullName evidence="2">Uncharacterized protein</fullName>
    </submittedName>
</protein>
<dbReference type="Proteomes" id="UP000207598">
    <property type="component" value="Unassembled WGS sequence"/>
</dbReference>
<proteinExistence type="predicted"/>
<evidence type="ECO:0000313" key="2">
    <source>
        <dbReference type="EMBL" id="SMX39096.1"/>
    </source>
</evidence>
<reference evidence="2 3" key="1">
    <citation type="submission" date="2017-05" db="EMBL/GenBank/DDBJ databases">
        <authorList>
            <person name="Song R."/>
            <person name="Chenine A.L."/>
            <person name="Ruprecht R.M."/>
        </authorList>
    </citation>
    <scope>NUCLEOTIDE SEQUENCE [LARGE SCALE GENOMIC DNA]</scope>
    <source>
        <strain evidence="2 3">CECT 8898</strain>
    </source>
</reference>
<evidence type="ECO:0000313" key="3">
    <source>
        <dbReference type="Proteomes" id="UP000207598"/>
    </source>
</evidence>
<organism evidence="2 3">
    <name type="scientific">Maliponia aquimaris</name>
    <dbReference type="NCBI Taxonomy" id="1673631"/>
    <lineage>
        <taxon>Bacteria</taxon>
        <taxon>Pseudomonadati</taxon>
        <taxon>Pseudomonadota</taxon>
        <taxon>Alphaproteobacteria</taxon>
        <taxon>Rhodobacterales</taxon>
        <taxon>Paracoccaceae</taxon>
        <taxon>Maliponia</taxon>
    </lineage>
</organism>
<dbReference type="EMBL" id="FXYF01000004">
    <property type="protein sequence ID" value="SMX39096.1"/>
    <property type="molecule type" value="Genomic_DNA"/>
</dbReference>